<dbReference type="PANTHER" id="PTHR11760">
    <property type="entry name" value="30S/40S RIBOSOMAL PROTEIN S3"/>
    <property type="match status" value="1"/>
</dbReference>
<evidence type="ECO:0000313" key="10">
    <source>
        <dbReference type="EMBL" id="KKT90892.1"/>
    </source>
</evidence>
<keyword evidence="2 8" id="KW-0699">rRNA-binding</keyword>
<dbReference type="PROSITE" id="PS50084">
    <property type="entry name" value="KH_TYPE_1"/>
    <property type="match status" value="1"/>
</dbReference>
<dbReference type="HAMAP" id="MF_01309_B">
    <property type="entry name" value="Ribosomal_uS3_B"/>
    <property type="match status" value="1"/>
</dbReference>
<keyword evidence="5 8" id="KW-0687">Ribonucleoprotein</keyword>
<organism evidence="10 11">
    <name type="scientific">Candidatus Jorgensenbacteria bacterium GW2011_GWA2_45_13</name>
    <dbReference type="NCBI Taxonomy" id="1618662"/>
    <lineage>
        <taxon>Bacteria</taxon>
        <taxon>Candidatus Joergenseniibacteriota</taxon>
    </lineage>
</organism>
<name>A0A0G1NCP3_9BACT</name>
<dbReference type="GO" id="GO:0006412">
    <property type="term" value="P:translation"/>
    <property type="evidence" value="ECO:0007669"/>
    <property type="project" value="UniProtKB-UniRule"/>
</dbReference>
<proteinExistence type="inferred from homology"/>
<dbReference type="Gene3D" id="3.30.1140.32">
    <property type="entry name" value="Ribosomal protein S3, C-terminal domain"/>
    <property type="match status" value="1"/>
</dbReference>
<dbReference type="AlphaFoldDB" id="A0A0G1NCP3"/>
<comment type="caution">
    <text evidence="10">The sequence shown here is derived from an EMBL/GenBank/DDBJ whole genome shotgun (WGS) entry which is preliminary data.</text>
</comment>
<evidence type="ECO:0000256" key="5">
    <source>
        <dbReference type="ARBA" id="ARBA00023274"/>
    </source>
</evidence>
<dbReference type="InterPro" id="IPR004044">
    <property type="entry name" value="KH_dom_type_2"/>
</dbReference>
<evidence type="ECO:0000256" key="2">
    <source>
        <dbReference type="ARBA" id="ARBA00022730"/>
    </source>
</evidence>
<dbReference type="SUPFAM" id="SSF54814">
    <property type="entry name" value="Prokaryotic type KH domain (KH-domain type II)"/>
    <property type="match status" value="1"/>
</dbReference>
<dbReference type="Gene3D" id="3.30.300.20">
    <property type="match status" value="1"/>
</dbReference>
<dbReference type="InterPro" id="IPR057258">
    <property type="entry name" value="Ribosomal_uS3"/>
</dbReference>
<dbReference type="InterPro" id="IPR015946">
    <property type="entry name" value="KH_dom-like_a/b"/>
</dbReference>
<dbReference type="PROSITE" id="PS50823">
    <property type="entry name" value="KH_TYPE_2"/>
    <property type="match status" value="1"/>
</dbReference>
<dbReference type="InterPro" id="IPR004087">
    <property type="entry name" value="KH_dom"/>
</dbReference>
<dbReference type="PATRIC" id="fig|1618662.3.peg.473"/>
<protein>
    <recommendedName>
        <fullName evidence="7 8">Small ribosomal subunit protein uS3</fullName>
    </recommendedName>
</protein>
<comment type="function">
    <text evidence="6 8">Binds the lower part of the 30S subunit head. Binds mRNA in the 70S ribosome, positioning it for translation.</text>
</comment>
<dbReference type="Pfam" id="PF00189">
    <property type="entry name" value="Ribosomal_S3_C"/>
    <property type="match status" value="1"/>
</dbReference>
<evidence type="ECO:0000313" key="11">
    <source>
        <dbReference type="Proteomes" id="UP000033966"/>
    </source>
</evidence>
<keyword evidence="3 8" id="KW-0694">RNA-binding</keyword>
<dbReference type="SUPFAM" id="SSF54821">
    <property type="entry name" value="Ribosomal protein S3 C-terminal domain"/>
    <property type="match status" value="1"/>
</dbReference>
<evidence type="ECO:0000256" key="8">
    <source>
        <dbReference type="HAMAP-Rule" id="MF_01309"/>
    </source>
</evidence>
<keyword evidence="4 8" id="KW-0689">Ribosomal protein</keyword>
<comment type="subunit">
    <text evidence="8">Part of the 30S ribosomal subunit. Forms a tight complex with proteins S10 and S14.</text>
</comment>
<dbReference type="CDD" id="cd02412">
    <property type="entry name" value="KH-II_30S_S3"/>
    <property type="match status" value="1"/>
</dbReference>
<dbReference type="InterPro" id="IPR036419">
    <property type="entry name" value="Ribosomal_S3_C_sf"/>
</dbReference>
<dbReference type="PANTHER" id="PTHR11760:SF19">
    <property type="entry name" value="SMALL RIBOSOMAL SUBUNIT PROTEIN US3C"/>
    <property type="match status" value="1"/>
</dbReference>
<comment type="similarity">
    <text evidence="1 8">Belongs to the universal ribosomal protein uS3 family.</text>
</comment>
<evidence type="ECO:0000256" key="6">
    <source>
        <dbReference type="ARBA" id="ARBA00024998"/>
    </source>
</evidence>
<evidence type="ECO:0000256" key="7">
    <source>
        <dbReference type="ARBA" id="ARBA00035257"/>
    </source>
</evidence>
<dbReference type="GO" id="GO:0003729">
    <property type="term" value="F:mRNA binding"/>
    <property type="evidence" value="ECO:0007669"/>
    <property type="project" value="UniProtKB-UniRule"/>
</dbReference>
<dbReference type="InterPro" id="IPR005704">
    <property type="entry name" value="Ribosomal_uS3_bac-typ"/>
</dbReference>
<dbReference type="Pfam" id="PF07650">
    <property type="entry name" value="KH_2"/>
    <property type="match status" value="1"/>
</dbReference>
<dbReference type="GO" id="GO:0022627">
    <property type="term" value="C:cytosolic small ribosomal subunit"/>
    <property type="evidence" value="ECO:0007669"/>
    <property type="project" value="TreeGrafter"/>
</dbReference>
<sequence length="232" mass="26455">MAQKIKPNAFRLGITIPWGSKWFFKKSLRFFIEEDHLIRNIIRKKILVAGIAALDIERLSDTIKVSIRASRPGLIIGRGGKGIEDLKNELSKEIVKLRKKNNKPLVFNLNINIEELKRSEVSALATAQQIAFDIEKRFPFRTVMRRQLEALKQNREVKGAKIKLSGRLNGAEISRSEWVIHGRMPLQTLRSNIDYGEATSFNTYGTVGIKVWIYKGEVFSEKSSEGKRAGNF</sequence>
<accession>A0A0G1NCP3</accession>
<dbReference type="NCBIfam" id="TIGR01009">
    <property type="entry name" value="rpsC_bact"/>
    <property type="match status" value="1"/>
</dbReference>
<dbReference type="FunFam" id="3.30.300.20:FF:000001">
    <property type="entry name" value="30S ribosomal protein S3"/>
    <property type="match status" value="1"/>
</dbReference>
<dbReference type="GO" id="GO:0003735">
    <property type="term" value="F:structural constituent of ribosome"/>
    <property type="evidence" value="ECO:0007669"/>
    <property type="project" value="InterPro"/>
</dbReference>
<dbReference type="InterPro" id="IPR001351">
    <property type="entry name" value="Ribosomal_uS3_C"/>
</dbReference>
<evidence type="ECO:0000256" key="4">
    <source>
        <dbReference type="ARBA" id="ARBA00022980"/>
    </source>
</evidence>
<dbReference type="EMBL" id="LCKF01000023">
    <property type="protein sequence ID" value="KKT90892.1"/>
    <property type="molecule type" value="Genomic_DNA"/>
</dbReference>
<evidence type="ECO:0000256" key="3">
    <source>
        <dbReference type="ARBA" id="ARBA00022884"/>
    </source>
</evidence>
<reference evidence="10 11" key="1">
    <citation type="journal article" date="2015" name="Nature">
        <title>rRNA introns, odd ribosomes, and small enigmatic genomes across a large radiation of phyla.</title>
        <authorList>
            <person name="Brown C.T."/>
            <person name="Hug L.A."/>
            <person name="Thomas B.C."/>
            <person name="Sharon I."/>
            <person name="Castelle C.J."/>
            <person name="Singh A."/>
            <person name="Wilkins M.J."/>
            <person name="Williams K.H."/>
            <person name="Banfield J.F."/>
        </authorList>
    </citation>
    <scope>NUCLEOTIDE SEQUENCE [LARGE SCALE GENOMIC DNA]</scope>
</reference>
<feature type="domain" description="KH type-2" evidence="9">
    <location>
        <begin position="38"/>
        <end position="117"/>
    </location>
</feature>
<dbReference type="SMART" id="SM00322">
    <property type="entry name" value="KH"/>
    <property type="match status" value="1"/>
</dbReference>
<dbReference type="InterPro" id="IPR009019">
    <property type="entry name" value="KH_sf_prok-type"/>
</dbReference>
<gene>
    <name evidence="8" type="primary">rpsC</name>
    <name evidence="10" type="ORF">UW92_C0023G0017</name>
</gene>
<dbReference type="GO" id="GO:0019843">
    <property type="term" value="F:rRNA binding"/>
    <property type="evidence" value="ECO:0007669"/>
    <property type="project" value="UniProtKB-UniRule"/>
</dbReference>
<evidence type="ECO:0000259" key="9">
    <source>
        <dbReference type="PROSITE" id="PS50823"/>
    </source>
</evidence>
<evidence type="ECO:0000256" key="1">
    <source>
        <dbReference type="ARBA" id="ARBA00010761"/>
    </source>
</evidence>
<dbReference type="Proteomes" id="UP000033966">
    <property type="component" value="Unassembled WGS sequence"/>
</dbReference>